<dbReference type="Pfam" id="PF13416">
    <property type="entry name" value="SBP_bac_8"/>
    <property type="match status" value="1"/>
</dbReference>
<reference evidence="6 7" key="1">
    <citation type="submission" date="2021-04" db="EMBL/GenBank/DDBJ databases">
        <title>Draft genome sequence of Paenibacillus cisolokensis, LC2-13A.</title>
        <authorList>
            <person name="Uke A."/>
            <person name="Chhe C."/>
            <person name="Baramee S."/>
            <person name="Kosugi A."/>
        </authorList>
    </citation>
    <scope>NUCLEOTIDE SEQUENCE [LARGE SCALE GENOMIC DNA]</scope>
    <source>
        <strain evidence="6 7">LC2-13A</strain>
    </source>
</reference>
<dbReference type="Gene3D" id="3.40.190.10">
    <property type="entry name" value="Periplasmic binding protein-like II"/>
    <property type="match status" value="2"/>
</dbReference>
<keyword evidence="2" id="KW-0813">Transport</keyword>
<protein>
    <recommendedName>
        <fullName evidence="8">ABC transporter substrate-binding protein</fullName>
    </recommendedName>
</protein>
<feature type="chain" id="PRO_5045042586" description="ABC transporter substrate-binding protein" evidence="5">
    <location>
        <begin position="25"/>
        <end position="257"/>
    </location>
</feature>
<gene>
    <name evidence="6" type="ORF">PACILC2_07340</name>
</gene>
<dbReference type="PROSITE" id="PS51257">
    <property type="entry name" value="PROKAR_LIPOPROTEIN"/>
    <property type="match status" value="1"/>
</dbReference>
<evidence type="ECO:0000256" key="1">
    <source>
        <dbReference type="ARBA" id="ARBA00008520"/>
    </source>
</evidence>
<evidence type="ECO:0000256" key="4">
    <source>
        <dbReference type="SAM" id="MobiDB-lite"/>
    </source>
</evidence>
<evidence type="ECO:0008006" key="8">
    <source>
        <dbReference type="Google" id="ProtNLM"/>
    </source>
</evidence>
<keyword evidence="3 5" id="KW-0732">Signal</keyword>
<feature type="signal peptide" evidence="5">
    <location>
        <begin position="1"/>
        <end position="24"/>
    </location>
</feature>
<feature type="compositionally biased region" description="Acidic residues" evidence="4">
    <location>
        <begin position="57"/>
        <end position="71"/>
    </location>
</feature>
<comment type="caution">
    <text evidence="6">The sequence shown here is derived from an EMBL/GenBank/DDBJ whole genome shotgun (WGS) entry which is preliminary data.</text>
</comment>
<comment type="similarity">
    <text evidence="1">Belongs to the bacterial solute-binding protein 1 family.</text>
</comment>
<dbReference type="RefSeq" id="WP_280515262.1">
    <property type="nucleotide sequence ID" value="NZ_BOVJ01000022.1"/>
</dbReference>
<feature type="region of interest" description="Disordered" evidence="4">
    <location>
        <begin position="27"/>
        <end position="71"/>
    </location>
</feature>
<dbReference type="PANTHER" id="PTHR30061">
    <property type="entry name" value="MALTOSE-BINDING PERIPLASMIC PROTEIN"/>
    <property type="match status" value="1"/>
</dbReference>
<evidence type="ECO:0000313" key="6">
    <source>
        <dbReference type="EMBL" id="GIQ62166.1"/>
    </source>
</evidence>
<name>A0ABQ4N1W1_9BACL</name>
<evidence type="ECO:0000256" key="3">
    <source>
        <dbReference type="ARBA" id="ARBA00022729"/>
    </source>
</evidence>
<evidence type="ECO:0000256" key="5">
    <source>
        <dbReference type="SAM" id="SignalP"/>
    </source>
</evidence>
<keyword evidence="7" id="KW-1185">Reference proteome</keyword>
<dbReference type="PANTHER" id="PTHR30061:SF50">
    <property type="entry name" value="MALTOSE_MALTODEXTRIN-BINDING PERIPLASMIC PROTEIN"/>
    <property type="match status" value="1"/>
</dbReference>
<evidence type="ECO:0000256" key="2">
    <source>
        <dbReference type="ARBA" id="ARBA00022448"/>
    </source>
</evidence>
<organism evidence="6 7">
    <name type="scientific">Paenibacillus cisolokensis</name>
    <dbReference type="NCBI Taxonomy" id="1658519"/>
    <lineage>
        <taxon>Bacteria</taxon>
        <taxon>Bacillati</taxon>
        <taxon>Bacillota</taxon>
        <taxon>Bacilli</taxon>
        <taxon>Bacillales</taxon>
        <taxon>Paenibacillaceae</taxon>
        <taxon>Paenibacillus</taxon>
    </lineage>
</organism>
<evidence type="ECO:0000313" key="7">
    <source>
        <dbReference type="Proteomes" id="UP000680304"/>
    </source>
</evidence>
<dbReference type="InterPro" id="IPR006059">
    <property type="entry name" value="SBP"/>
</dbReference>
<dbReference type="SUPFAM" id="SSF53850">
    <property type="entry name" value="Periplasmic binding protein-like II"/>
    <property type="match status" value="1"/>
</dbReference>
<dbReference type="EMBL" id="BOVJ01000022">
    <property type="protein sequence ID" value="GIQ62166.1"/>
    <property type="molecule type" value="Genomic_DNA"/>
</dbReference>
<accession>A0ABQ4N1W1</accession>
<sequence length="257" mass="27059">MVKIGKRGIWLIVCFLVFSLAACAGGSGDPKPANRESQAGGTANEGGGSEKAGGEETAGEESAGEEAAGDDIVPEGGAKLIVWEGKEEKPFLEAMIAEFTAKYNIPVELQEVNAHDQIEKIKKDGPAGVGADVLVMPHDALGRAIAAGVVLPNDWYAEDTIANFVAPAVEAFTHDGMLYGTPRNVETYLLYYNKSLVKPEDLASWESIKAFAKSFNDPPTGSASCGSLTIRISTTRSLRATGVMSSGTRAPIRPISD</sequence>
<proteinExistence type="inferred from homology"/>
<dbReference type="Proteomes" id="UP000680304">
    <property type="component" value="Unassembled WGS sequence"/>
</dbReference>